<evidence type="ECO:0000256" key="2">
    <source>
        <dbReference type="ARBA" id="ARBA00022670"/>
    </source>
</evidence>
<reference evidence="7 8" key="1">
    <citation type="submission" date="2017-07" db="EMBL/GenBank/DDBJ databases">
        <title>First draft Genome Sequence of Nocardia cerradoensis isolated from human infection.</title>
        <authorList>
            <person name="Carrasco G."/>
        </authorList>
    </citation>
    <scope>NUCLEOTIDE SEQUENCE [LARGE SCALE GENOMIC DNA]</scope>
    <source>
        <strain evidence="7 8">CNM20130759</strain>
    </source>
</reference>
<dbReference type="EMBL" id="NGAF01000006">
    <property type="protein sequence ID" value="OXR44707.1"/>
    <property type="molecule type" value="Genomic_DNA"/>
</dbReference>
<sequence length="192" mass="19666">MAGTEAGRCTRRLRRKAWSTAASLVVLLGAAGTMVATAGPAHADSPFPVPVVPGISLPPQFTIPGLFPEITPAPPESMKSVGERALEAAETKIGSAYISGAAGPDAFDCSGLVQWAYRQVGVDLPRTSYDQLSAGTPVDLDTLQPGDLVSFYGGGHSALYAGDGTVVHAATSGEGVIRSAIGQMPVTGARRF</sequence>
<proteinExistence type="inferred from homology"/>
<evidence type="ECO:0000259" key="6">
    <source>
        <dbReference type="PROSITE" id="PS51935"/>
    </source>
</evidence>
<keyword evidence="8" id="KW-1185">Reference proteome</keyword>
<protein>
    <submittedName>
        <fullName evidence="7">Putative endopeptidase</fullName>
        <ecNumber evidence="7">3.4.-.-</ecNumber>
    </submittedName>
</protein>
<dbReference type="PANTHER" id="PTHR47359:SF3">
    <property type="entry name" value="NLP_P60 DOMAIN-CONTAINING PROTEIN-RELATED"/>
    <property type="match status" value="1"/>
</dbReference>
<dbReference type="PANTHER" id="PTHR47359">
    <property type="entry name" value="PEPTIDOGLYCAN DL-ENDOPEPTIDASE CWLO"/>
    <property type="match status" value="1"/>
</dbReference>
<dbReference type="AlphaFoldDB" id="A0A231H7H4"/>
<dbReference type="InterPro" id="IPR000064">
    <property type="entry name" value="NLP_P60_dom"/>
</dbReference>
<evidence type="ECO:0000256" key="4">
    <source>
        <dbReference type="ARBA" id="ARBA00022807"/>
    </source>
</evidence>
<comment type="similarity">
    <text evidence="1">Belongs to the peptidase C40 family.</text>
</comment>
<gene>
    <name evidence="7" type="ORF">B7C42_03501</name>
</gene>
<feature type="domain" description="NlpC/P60" evidence="6">
    <location>
        <begin position="79"/>
        <end position="192"/>
    </location>
</feature>
<accession>A0A231H7H4</accession>
<feature type="chain" id="PRO_5038375926" evidence="5">
    <location>
        <begin position="39"/>
        <end position="192"/>
    </location>
</feature>
<dbReference type="InterPro" id="IPR038765">
    <property type="entry name" value="Papain-like_cys_pep_sf"/>
</dbReference>
<dbReference type="SUPFAM" id="SSF54001">
    <property type="entry name" value="Cysteine proteinases"/>
    <property type="match status" value="1"/>
</dbReference>
<dbReference type="Gene3D" id="3.90.1720.10">
    <property type="entry name" value="endopeptidase domain like (from Nostoc punctiforme)"/>
    <property type="match status" value="1"/>
</dbReference>
<keyword evidence="2" id="KW-0645">Protease</keyword>
<dbReference type="EC" id="3.4.-.-" evidence="7"/>
<keyword evidence="3 7" id="KW-0378">Hydrolase</keyword>
<organism evidence="7 8">
    <name type="scientific">Nocardia cerradoensis</name>
    <dbReference type="NCBI Taxonomy" id="85688"/>
    <lineage>
        <taxon>Bacteria</taxon>
        <taxon>Bacillati</taxon>
        <taxon>Actinomycetota</taxon>
        <taxon>Actinomycetes</taxon>
        <taxon>Mycobacteriales</taxon>
        <taxon>Nocardiaceae</taxon>
        <taxon>Nocardia</taxon>
    </lineage>
</organism>
<dbReference type="Proteomes" id="UP000215506">
    <property type="component" value="Unassembled WGS sequence"/>
</dbReference>
<dbReference type="GO" id="GO:0006508">
    <property type="term" value="P:proteolysis"/>
    <property type="evidence" value="ECO:0007669"/>
    <property type="project" value="UniProtKB-KW"/>
</dbReference>
<evidence type="ECO:0000256" key="5">
    <source>
        <dbReference type="SAM" id="SignalP"/>
    </source>
</evidence>
<keyword evidence="5" id="KW-0732">Signal</keyword>
<dbReference type="InterPro" id="IPR051794">
    <property type="entry name" value="PG_Endopeptidase_C40"/>
</dbReference>
<dbReference type="GO" id="GO:0008234">
    <property type="term" value="F:cysteine-type peptidase activity"/>
    <property type="evidence" value="ECO:0007669"/>
    <property type="project" value="UniProtKB-KW"/>
</dbReference>
<evidence type="ECO:0000313" key="7">
    <source>
        <dbReference type="EMBL" id="OXR44707.1"/>
    </source>
</evidence>
<evidence type="ECO:0000256" key="1">
    <source>
        <dbReference type="ARBA" id="ARBA00007074"/>
    </source>
</evidence>
<keyword evidence="4" id="KW-0788">Thiol protease</keyword>
<evidence type="ECO:0000313" key="8">
    <source>
        <dbReference type="Proteomes" id="UP000215506"/>
    </source>
</evidence>
<evidence type="ECO:0000256" key="3">
    <source>
        <dbReference type="ARBA" id="ARBA00022801"/>
    </source>
</evidence>
<comment type="caution">
    <text evidence="7">The sequence shown here is derived from an EMBL/GenBank/DDBJ whole genome shotgun (WGS) entry which is preliminary data.</text>
</comment>
<dbReference type="Pfam" id="PF00877">
    <property type="entry name" value="NLPC_P60"/>
    <property type="match status" value="1"/>
</dbReference>
<name>A0A231H7H4_9NOCA</name>
<feature type="signal peptide" evidence="5">
    <location>
        <begin position="1"/>
        <end position="38"/>
    </location>
</feature>
<dbReference type="PROSITE" id="PS51935">
    <property type="entry name" value="NLPC_P60"/>
    <property type="match status" value="1"/>
</dbReference>